<dbReference type="GO" id="GO:0036376">
    <property type="term" value="P:sodium ion export across plasma membrane"/>
    <property type="evidence" value="ECO:0007669"/>
    <property type="project" value="TreeGrafter"/>
</dbReference>
<dbReference type="PANTHER" id="PTHR11523:SF28">
    <property type="entry name" value="NA_K-ATPASE BETA SUBUNIT ISOFORM 4-RELATED"/>
    <property type="match status" value="1"/>
</dbReference>
<evidence type="ECO:0000256" key="1">
    <source>
        <dbReference type="ARBA" id="ARBA00004606"/>
    </source>
</evidence>
<dbReference type="GO" id="GO:1990573">
    <property type="term" value="P:potassium ion import across plasma membrane"/>
    <property type="evidence" value="ECO:0007669"/>
    <property type="project" value="TreeGrafter"/>
</dbReference>
<dbReference type="InterPro" id="IPR000402">
    <property type="entry name" value="Na/K_ATPase_sub_beta"/>
</dbReference>
<dbReference type="AlphaFoldDB" id="A0A814ZYP4"/>
<dbReference type="PANTHER" id="PTHR11523">
    <property type="entry name" value="SODIUM/POTASSIUM-DEPENDENT ATPASE BETA SUBUNIT"/>
    <property type="match status" value="1"/>
</dbReference>
<evidence type="ECO:0000256" key="7">
    <source>
        <dbReference type="SAM" id="MobiDB-lite"/>
    </source>
</evidence>
<evidence type="ECO:0000256" key="6">
    <source>
        <dbReference type="ARBA" id="ARBA00023136"/>
    </source>
</evidence>
<protein>
    <submittedName>
        <fullName evidence="9">Uncharacterized protein</fullName>
    </submittedName>
</protein>
<evidence type="ECO:0000256" key="3">
    <source>
        <dbReference type="ARBA" id="ARBA00022692"/>
    </source>
</evidence>
<keyword evidence="6 8" id="KW-0472">Membrane</keyword>
<feature type="compositionally biased region" description="Basic and acidic residues" evidence="7">
    <location>
        <begin position="62"/>
        <end position="73"/>
    </location>
</feature>
<gene>
    <name evidence="9" type="ORF">IZO911_LOCUS31395</name>
</gene>
<evidence type="ECO:0000256" key="8">
    <source>
        <dbReference type="SAM" id="Phobius"/>
    </source>
</evidence>
<dbReference type="GO" id="GO:0005890">
    <property type="term" value="C:sodium:potassium-exchanging ATPase complex"/>
    <property type="evidence" value="ECO:0007669"/>
    <property type="project" value="InterPro"/>
</dbReference>
<dbReference type="Gene3D" id="2.60.40.1660">
    <property type="entry name" value="Na, k-atpase alpha subunit"/>
    <property type="match status" value="2"/>
</dbReference>
<comment type="similarity">
    <text evidence="2">Belongs to the X(+)/potassium ATPases subunit beta family.</text>
</comment>
<accession>A0A814ZYP4</accession>
<dbReference type="Proteomes" id="UP000663860">
    <property type="component" value="Unassembled WGS sequence"/>
</dbReference>
<dbReference type="InterPro" id="IPR038702">
    <property type="entry name" value="Na/K_ATPase_sub_beta_sf"/>
</dbReference>
<reference evidence="9" key="1">
    <citation type="submission" date="2021-02" db="EMBL/GenBank/DDBJ databases">
        <authorList>
            <person name="Nowell W R."/>
        </authorList>
    </citation>
    <scope>NUCLEOTIDE SEQUENCE</scope>
</reference>
<keyword evidence="4" id="KW-0735">Signal-anchor</keyword>
<evidence type="ECO:0000256" key="4">
    <source>
        <dbReference type="ARBA" id="ARBA00022968"/>
    </source>
</evidence>
<keyword evidence="3 8" id="KW-0812">Transmembrane</keyword>
<evidence type="ECO:0000313" key="9">
    <source>
        <dbReference type="EMBL" id="CAF1251902.1"/>
    </source>
</evidence>
<name>A0A814ZYP4_9BILA</name>
<proteinExistence type="inferred from homology"/>
<feature type="transmembrane region" description="Helical" evidence="8">
    <location>
        <begin position="37"/>
        <end position="56"/>
    </location>
</feature>
<evidence type="ECO:0000256" key="5">
    <source>
        <dbReference type="ARBA" id="ARBA00022989"/>
    </source>
</evidence>
<evidence type="ECO:0000256" key="2">
    <source>
        <dbReference type="ARBA" id="ARBA00005876"/>
    </source>
</evidence>
<dbReference type="EMBL" id="CAJNOE010000515">
    <property type="protein sequence ID" value="CAF1251902.1"/>
    <property type="molecule type" value="Genomic_DNA"/>
</dbReference>
<organism evidence="9 10">
    <name type="scientific">Adineta steineri</name>
    <dbReference type="NCBI Taxonomy" id="433720"/>
    <lineage>
        <taxon>Eukaryota</taxon>
        <taxon>Metazoa</taxon>
        <taxon>Spiralia</taxon>
        <taxon>Gnathifera</taxon>
        <taxon>Rotifera</taxon>
        <taxon>Eurotatoria</taxon>
        <taxon>Bdelloidea</taxon>
        <taxon>Adinetida</taxon>
        <taxon>Adinetidae</taxon>
        <taxon>Adineta</taxon>
    </lineage>
</organism>
<dbReference type="Pfam" id="PF00287">
    <property type="entry name" value="Na_K-ATPase"/>
    <property type="match status" value="2"/>
</dbReference>
<sequence>MGWQLSDLTSAVYDSKRREFLGRDGAKWLKLSTFYCFYYIGSVGFFCTMVAILMAITPHDRPRYSGEESRMETRSNPLSPGLGFRPQPTTKNDSSLVFVNNNTNDYQSDPYIQNLDQYLKIYYWNNNHSAEVNKFTINNPGSCTPNNQYGFSNGTPCILVKMNKIVDFVPSLGYHLEDKDAYEAAGCQPGPDAIAVHCYGEYPIDVDNIGGNITYISEKNRDHKCGSLERKWFPYTGKQQRRNVYQAPYVWVQFNNPKPNVLINVICRVYAENIIFDKKKGQGSTRFQIYVKDLSHYWNNNHSAEENKFTINNPGSCTPNNQYGFSNGTPCILVKMNKIVDFEPRPGHKLEDKDAYEAAGCQPGPDAIAVHCYGEYPIDVDNIGGNITYISEANRDHKCGSLETKWFPYTGKQQRRNVYQAPYVWVQFNNPKPNVLINVICRVYAENIIFDKKKGQGSTRFQIYVKDLTRHKLSKQNQKI</sequence>
<dbReference type="GO" id="GO:0030007">
    <property type="term" value="P:intracellular potassium ion homeostasis"/>
    <property type="evidence" value="ECO:0007669"/>
    <property type="project" value="TreeGrafter"/>
</dbReference>
<comment type="caution">
    <text evidence="9">The sequence shown here is derived from an EMBL/GenBank/DDBJ whole genome shotgun (WGS) entry which is preliminary data.</text>
</comment>
<dbReference type="GO" id="GO:0001671">
    <property type="term" value="F:ATPase activator activity"/>
    <property type="evidence" value="ECO:0007669"/>
    <property type="project" value="TreeGrafter"/>
</dbReference>
<dbReference type="GO" id="GO:0006883">
    <property type="term" value="P:intracellular sodium ion homeostasis"/>
    <property type="evidence" value="ECO:0007669"/>
    <property type="project" value="TreeGrafter"/>
</dbReference>
<evidence type="ECO:0000313" key="10">
    <source>
        <dbReference type="Proteomes" id="UP000663860"/>
    </source>
</evidence>
<feature type="region of interest" description="Disordered" evidence="7">
    <location>
        <begin position="62"/>
        <end position="85"/>
    </location>
</feature>
<keyword evidence="5 8" id="KW-1133">Transmembrane helix</keyword>
<comment type="subcellular location">
    <subcellularLocation>
        <location evidence="1">Membrane</location>
        <topology evidence="1">Single-pass type II membrane protein</topology>
    </subcellularLocation>
</comment>